<dbReference type="EMBL" id="JAZHRV010000001">
    <property type="protein sequence ID" value="MEH2554783.1"/>
    <property type="molecule type" value="Genomic_DNA"/>
</dbReference>
<dbReference type="Gene3D" id="1.25.40.10">
    <property type="entry name" value="Tetratricopeptide repeat domain"/>
    <property type="match status" value="2"/>
</dbReference>
<sequence>MPKSCDWGRRRCLQQQASHIHSRLVARASAAQWPVRVTHGHRAIGRNWRMRDREVSDHSSLRTITRKAQRRLTMNAKSGRTLFAAGLISAALISGAIGQQDDKLGKVTFATSCDPAVQVEFDRGVAMLHSYWFLIARRKFEEILKQDPTCAMAYWGVAMDRLGNTLATTPTRAEAQAGWEAIEKAQATGAKTQRERDWIDALGVYFRDHDKVAVDARLAAYSAAMERVAQTYPDDYEAQVYYALTLQASAPKSDLTYANQIRSAALLEKLFEQNPQHPGVTHYLIHAYDFAPLAEKGIASARRYAGIAPAVPHARHMPSHIYSMVGLWEESIASNASSLEIQPDYYHASDFSVYAHLQLAQDAKAEAMIKKSLATADRGDRPINFVHFTAKAAMPARYVLERADWAGAAALPITATQYPMADSLVRFTRGLGMARTGDLSGAKAEIEAMKALQTTLQRADQSYWADRTEEQMLAVLAWIALKEGATDQAQRFMRAAADGEDGSVKHVAMENRLYPFRELLGELLLETGQPAAALNEFETALKQTPNRFRAFWGAARAADSAGDRQKASDYFDKLVNLASNADTERQEIRVARAYARQDDTIGSARK</sequence>
<evidence type="ECO:0000313" key="2">
    <source>
        <dbReference type="Proteomes" id="UP001364224"/>
    </source>
</evidence>
<organism evidence="1 2">
    <name type="scientific">Bradyrhizobium algeriense</name>
    <dbReference type="NCBI Taxonomy" id="634784"/>
    <lineage>
        <taxon>Bacteria</taxon>
        <taxon>Pseudomonadati</taxon>
        <taxon>Pseudomonadota</taxon>
        <taxon>Alphaproteobacteria</taxon>
        <taxon>Hyphomicrobiales</taxon>
        <taxon>Nitrobacteraceae</taxon>
        <taxon>Bradyrhizobium</taxon>
    </lineage>
</organism>
<accession>A0ABU8B9W3</accession>
<dbReference type="SUPFAM" id="SSF48452">
    <property type="entry name" value="TPR-like"/>
    <property type="match status" value="2"/>
</dbReference>
<dbReference type="RefSeq" id="WP_334479618.1">
    <property type="nucleotide sequence ID" value="NZ_JAZHRV010000001.1"/>
</dbReference>
<comment type="caution">
    <text evidence="1">The sequence shown here is derived from an EMBL/GenBank/DDBJ whole genome shotgun (WGS) entry which is preliminary data.</text>
</comment>
<proteinExistence type="predicted"/>
<dbReference type="PANTHER" id="PTHR45588">
    <property type="entry name" value="TPR DOMAIN-CONTAINING PROTEIN"/>
    <property type="match status" value="1"/>
</dbReference>
<gene>
    <name evidence="1" type="ORF">V1286_002312</name>
</gene>
<reference evidence="1 2" key="1">
    <citation type="submission" date="2024-02" db="EMBL/GenBank/DDBJ databases">
        <title>Adaptive strategies in a cosmopolitan and abundant soil bacterium.</title>
        <authorList>
            <person name="Carini P."/>
        </authorList>
    </citation>
    <scope>NUCLEOTIDE SEQUENCE [LARGE SCALE GENOMIC DNA]</scope>
    <source>
        <strain evidence="1 2">AZCC 1608</strain>
    </source>
</reference>
<evidence type="ECO:0000313" key="1">
    <source>
        <dbReference type="EMBL" id="MEH2554783.1"/>
    </source>
</evidence>
<dbReference type="PANTHER" id="PTHR45588:SF1">
    <property type="entry name" value="WW DOMAIN-CONTAINING PROTEIN"/>
    <property type="match status" value="1"/>
</dbReference>
<dbReference type="InterPro" id="IPR011990">
    <property type="entry name" value="TPR-like_helical_dom_sf"/>
</dbReference>
<name>A0ABU8B9W3_9BRAD</name>
<keyword evidence="2" id="KW-1185">Reference proteome</keyword>
<protein>
    <submittedName>
        <fullName evidence="1">Tetratricopeptide (TPR) repeat protein</fullName>
    </submittedName>
</protein>
<dbReference type="Proteomes" id="UP001364224">
    <property type="component" value="Unassembled WGS sequence"/>
</dbReference>